<dbReference type="InterPro" id="IPR013656">
    <property type="entry name" value="PAS_4"/>
</dbReference>
<dbReference type="NCBIfam" id="TIGR00229">
    <property type="entry name" value="sensory_box"/>
    <property type="match status" value="1"/>
</dbReference>
<keyword evidence="6" id="KW-0175">Coiled coil</keyword>
<evidence type="ECO:0000313" key="9">
    <source>
        <dbReference type="EMBL" id="ARU60622.1"/>
    </source>
</evidence>
<gene>
    <name evidence="9" type="ORF">CBW65_05640</name>
</gene>
<dbReference type="PROSITE" id="PS00675">
    <property type="entry name" value="SIGMA54_INTERACT_1"/>
    <property type="match status" value="1"/>
</dbReference>
<dbReference type="Pfam" id="PF02954">
    <property type="entry name" value="HTH_8"/>
    <property type="match status" value="1"/>
</dbReference>
<feature type="coiled-coil region" evidence="6">
    <location>
        <begin position="139"/>
        <end position="166"/>
    </location>
</feature>
<keyword evidence="4" id="KW-0238">DNA-binding</keyword>
<dbReference type="InterPro" id="IPR003593">
    <property type="entry name" value="AAA+_ATPase"/>
</dbReference>
<dbReference type="Gene3D" id="1.10.10.60">
    <property type="entry name" value="Homeodomain-like"/>
    <property type="match status" value="1"/>
</dbReference>
<evidence type="ECO:0000256" key="2">
    <source>
        <dbReference type="ARBA" id="ARBA00022840"/>
    </source>
</evidence>
<protein>
    <submittedName>
        <fullName evidence="9">Sigma-54-dependent Fis family transcriptional regulator</fullName>
    </submittedName>
</protein>
<dbReference type="PROSITE" id="PS00676">
    <property type="entry name" value="SIGMA54_INTERACT_2"/>
    <property type="match status" value="1"/>
</dbReference>
<dbReference type="SUPFAM" id="SSF52540">
    <property type="entry name" value="P-loop containing nucleoside triphosphate hydrolases"/>
    <property type="match status" value="1"/>
</dbReference>
<proteinExistence type="predicted"/>
<dbReference type="FunFam" id="3.40.50.300:FF:000006">
    <property type="entry name" value="DNA-binding transcriptional regulator NtrC"/>
    <property type="match status" value="1"/>
</dbReference>
<evidence type="ECO:0000313" key="10">
    <source>
        <dbReference type="Proteomes" id="UP000195437"/>
    </source>
</evidence>
<dbReference type="SMART" id="SM00382">
    <property type="entry name" value="AAA"/>
    <property type="match status" value="1"/>
</dbReference>
<keyword evidence="10" id="KW-1185">Reference proteome</keyword>
<dbReference type="Pfam" id="PF25601">
    <property type="entry name" value="AAA_lid_14"/>
    <property type="match status" value="1"/>
</dbReference>
<dbReference type="GO" id="GO:0006355">
    <property type="term" value="P:regulation of DNA-templated transcription"/>
    <property type="evidence" value="ECO:0007669"/>
    <property type="project" value="InterPro"/>
</dbReference>
<dbReference type="SMART" id="SM00091">
    <property type="entry name" value="PAS"/>
    <property type="match status" value="1"/>
</dbReference>
<keyword evidence="1" id="KW-0547">Nucleotide-binding</keyword>
<organism evidence="9 10">
    <name type="scientific">Tumebacillus avium</name>
    <dbReference type="NCBI Taxonomy" id="1903704"/>
    <lineage>
        <taxon>Bacteria</taxon>
        <taxon>Bacillati</taxon>
        <taxon>Bacillota</taxon>
        <taxon>Bacilli</taxon>
        <taxon>Bacillales</taxon>
        <taxon>Alicyclobacillaceae</taxon>
        <taxon>Tumebacillus</taxon>
    </lineage>
</organism>
<evidence type="ECO:0000259" key="7">
    <source>
        <dbReference type="PROSITE" id="PS50045"/>
    </source>
</evidence>
<feature type="domain" description="Sigma-54 factor interaction" evidence="7">
    <location>
        <begin position="184"/>
        <end position="412"/>
    </location>
</feature>
<dbReference type="InterPro" id="IPR035965">
    <property type="entry name" value="PAS-like_dom_sf"/>
</dbReference>
<dbReference type="AlphaFoldDB" id="A0A1Y0IJE2"/>
<dbReference type="InterPro" id="IPR000014">
    <property type="entry name" value="PAS"/>
</dbReference>
<feature type="domain" description="PAS" evidence="8">
    <location>
        <begin position="32"/>
        <end position="83"/>
    </location>
</feature>
<dbReference type="Gene3D" id="3.30.450.20">
    <property type="entry name" value="PAS domain"/>
    <property type="match status" value="1"/>
</dbReference>
<dbReference type="SUPFAM" id="SSF46689">
    <property type="entry name" value="Homeodomain-like"/>
    <property type="match status" value="1"/>
</dbReference>
<dbReference type="InterPro" id="IPR027417">
    <property type="entry name" value="P-loop_NTPase"/>
</dbReference>
<dbReference type="InterPro" id="IPR009057">
    <property type="entry name" value="Homeodomain-like_sf"/>
</dbReference>
<reference evidence="10" key="1">
    <citation type="submission" date="2017-05" db="EMBL/GenBank/DDBJ databases">
        <authorList>
            <person name="Sung H."/>
        </authorList>
    </citation>
    <scope>NUCLEOTIDE SEQUENCE [LARGE SCALE GENOMIC DNA]</scope>
    <source>
        <strain evidence="10">AR23208</strain>
    </source>
</reference>
<evidence type="ECO:0000256" key="1">
    <source>
        <dbReference type="ARBA" id="ARBA00022741"/>
    </source>
</evidence>
<dbReference type="KEGG" id="tum:CBW65_05640"/>
<evidence type="ECO:0000256" key="4">
    <source>
        <dbReference type="ARBA" id="ARBA00023125"/>
    </source>
</evidence>
<dbReference type="GO" id="GO:0043565">
    <property type="term" value="F:sequence-specific DNA binding"/>
    <property type="evidence" value="ECO:0007669"/>
    <property type="project" value="InterPro"/>
</dbReference>
<evidence type="ECO:0000259" key="8">
    <source>
        <dbReference type="PROSITE" id="PS50112"/>
    </source>
</evidence>
<dbReference type="Gene3D" id="1.10.8.60">
    <property type="match status" value="1"/>
</dbReference>
<dbReference type="InterPro" id="IPR025662">
    <property type="entry name" value="Sigma_54_int_dom_ATP-bd_1"/>
</dbReference>
<dbReference type="PROSITE" id="PS50045">
    <property type="entry name" value="SIGMA54_INTERACT_4"/>
    <property type="match status" value="1"/>
</dbReference>
<dbReference type="SUPFAM" id="SSF55785">
    <property type="entry name" value="PYP-like sensor domain (PAS domain)"/>
    <property type="match status" value="1"/>
</dbReference>
<keyword evidence="3" id="KW-0805">Transcription regulation</keyword>
<dbReference type="PROSITE" id="PS00688">
    <property type="entry name" value="SIGMA54_INTERACT_3"/>
    <property type="match status" value="1"/>
</dbReference>
<evidence type="ECO:0000256" key="5">
    <source>
        <dbReference type="ARBA" id="ARBA00023163"/>
    </source>
</evidence>
<dbReference type="PANTHER" id="PTHR32071:SF74">
    <property type="entry name" value="TRANSCRIPTIONAL ACTIVATOR ROCR"/>
    <property type="match status" value="1"/>
</dbReference>
<sequence length="498" mass="55388">MPEIRRVLCWIFGGGAGKGRRSAGMEREAREMVEMLRAILASIDEGIHAVDRDGITIYYNDAVARLDGLDPQEVIGKHILEVFPSLDNGTSTLLKVIETGERIPDLPQMYTNYRGNKVHTVNTTLPIVSGGKLVGALEVAKDLTRLKELNEKLIDLQAQVVGVEKKALGKKKSPIEARWTFEQILTQDKSMLLLKELGARAATTSSPVLVFGETGTGKELFVQSIHNASPRRSKPFIAQNCAALPASLLEGLLFGTVKGSFTGAENRPGLFELADGGTLFLDEINSMPLELQAKLLRVLQEGIVRRVGDTKVIEVDVRVLAATNQNPILAIEQGHLRSDLYYRLNVVSLHLPRLSERPNDIRLLVRHFIEKFNRKFGLQVIDVTPEVFDRFHSYEWPGNVRELEHAVEGAMNLADGPYLRMEQVPWHIREGNFAGKAEGGISLPHGVRPLREVLDQVESALIEQAMRETGGNIQQAAKLLKVPRQTLQYRLTKVDKKS</sequence>
<dbReference type="CDD" id="cd00009">
    <property type="entry name" value="AAA"/>
    <property type="match status" value="1"/>
</dbReference>
<keyword evidence="2" id="KW-0067">ATP-binding</keyword>
<dbReference type="PRINTS" id="PR01590">
    <property type="entry name" value="HTHFIS"/>
</dbReference>
<dbReference type="InterPro" id="IPR002078">
    <property type="entry name" value="Sigma_54_int"/>
</dbReference>
<accession>A0A1Y0IJE2</accession>
<evidence type="ECO:0000256" key="3">
    <source>
        <dbReference type="ARBA" id="ARBA00023015"/>
    </source>
</evidence>
<dbReference type="Gene3D" id="3.40.50.300">
    <property type="entry name" value="P-loop containing nucleotide triphosphate hydrolases"/>
    <property type="match status" value="1"/>
</dbReference>
<evidence type="ECO:0000256" key="6">
    <source>
        <dbReference type="SAM" id="Coils"/>
    </source>
</evidence>
<dbReference type="Proteomes" id="UP000195437">
    <property type="component" value="Chromosome"/>
</dbReference>
<dbReference type="InterPro" id="IPR058031">
    <property type="entry name" value="AAA_lid_NorR"/>
</dbReference>
<name>A0A1Y0IJE2_9BACL</name>
<dbReference type="InterPro" id="IPR002197">
    <property type="entry name" value="HTH_Fis"/>
</dbReference>
<dbReference type="PANTHER" id="PTHR32071">
    <property type="entry name" value="TRANSCRIPTIONAL REGULATORY PROTEIN"/>
    <property type="match status" value="1"/>
</dbReference>
<dbReference type="Pfam" id="PF08448">
    <property type="entry name" value="PAS_4"/>
    <property type="match status" value="1"/>
</dbReference>
<dbReference type="InterPro" id="IPR025944">
    <property type="entry name" value="Sigma_54_int_dom_CS"/>
</dbReference>
<dbReference type="GO" id="GO:0005524">
    <property type="term" value="F:ATP binding"/>
    <property type="evidence" value="ECO:0007669"/>
    <property type="project" value="UniProtKB-KW"/>
</dbReference>
<dbReference type="CDD" id="cd00130">
    <property type="entry name" value="PAS"/>
    <property type="match status" value="1"/>
</dbReference>
<keyword evidence="5" id="KW-0804">Transcription</keyword>
<dbReference type="EMBL" id="CP021434">
    <property type="protein sequence ID" value="ARU60622.1"/>
    <property type="molecule type" value="Genomic_DNA"/>
</dbReference>
<dbReference type="Pfam" id="PF00158">
    <property type="entry name" value="Sigma54_activat"/>
    <property type="match status" value="1"/>
</dbReference>
<dbReference type="PROSITE" id="PS50112">
    <property type="entry name" value="PAS"/>
    <property type="match status" value="1"/>
</dbReference>
<dbReference type="InterPro" id="IPR025943">
    <property type="entry name" value="Sigma_54_int_dom_ATP-bd_2"/>
</dbReference>